<sequence length="215" mass="25975">MNKRLKRIYRIHYQTKLDLWYKPNLYNRLSKKRVNKQREKLSVLDIGKELTQKVDFYNRRKSLSLLKKYYLNVSKKYIDKAILKKNYYVRKYNNILNTLELRLDTLIYRMNWSTSLAESRHLISYGHILVNGFKLNRPNYLLTIGDTIEVRKESIKNIKRHISNKIKEGELKINCPNYIEVDYDILKSILLYSPDNYEIPYPSIMNMQQKVQLIC</sequence>
<dbReference type="Pfam" id="PF01479">
    <property type="entry name" value="S4"/>
    <property type="match status" value="1"/>
</dbReference>
<dbReference type="AlphaFoldDB" id="A0A893DDD4"/>
<evidence type="ECO:0000256" key="6">
    <source>
        <dbReference type="PROSITE-ProRule" id="PRU00182"/>
    </source>
</evidence>
<dbReference type="InterPro" id="IPR018079">
    <property type="entry name" value="Ribosomal_uS4_CS"/>
</dbReference>
<dbReference type="InterPro" id="IPR036986">
    <property type="entry name" value="S4_RNA-bd_sf"/>
</dbReference>
<dbReference type="GO" id="GO:0015935">
    <property type="term" value="C:small ribosomal subunit"/>
    <property type="evidence" value="ECO:0007669"/>
    <property type="project" value="TreeGrafter"/>
</dbReference>
<evidence type="ECO:0000313" key="8">
    <source>
        <dbReference type="EMBL" id="QRR29757.1"/>
    </source>
</evidence>
<evidence type="ECO:0000259" key="7">
    <source>
        <dbReference type="SMART" id="SM00363"/>
    </source>
</evidence>
<dbReference type="Gene3D" id="1.10.1050.10">
    <property type="entry name" value="Ribosomal Protein S4 Delta 41, Chain A, domain 1"/>
    <property type="match status" value="1"/>
</dbReference>
<organism evidence="8">
    <name type="scientific">Imasa heleensis</name>
    <dbReference type="NCBI Taxonomy" id="2772037"/>
    <lineage>
        <taxon>Eukaryota</taxon>
        <taxon>Malawimonadida</taxon>
        <taxon>Imasidae</taxon>
        <taxon>Imasa</taxon>
    </lineage>
</organism>
<dbReference type="PANTHER" id="PTHR11831">
    <property type="entry name" value="30S 40S RIBOSOMAL PROTEIN"/>
    <property type="match status" value="1"/>
</dbReference>
<proteinExistence type="inferred from homology"/>
<dbReference type="InterPro" id="IPR002942">
    <property type="entry name" value="S4_RNA-bd"/>
</dbReference>
<dbReference type="GeneID" id="67270339"/>
<evidence type="ECO:0000256" key="5">
    <source>
        <dbReference type="ARBA" id="ARBA00023274"/>
    </source>
</evidence>
<dbReference type="SMART" id="SM00363">
    <property type="entry name" value="S4"/>
    <property type="match status" value="1"/>
</dbReference>
<dbReference type="PROSITE" id="PS50889">
    <property type="entry name" value="S4"/>
    <property type="match status" value="1"/>
</dbReference>
<dbReference type="GO" id="GO:0042274">
    <property type="term" value="P:ribosomal small subunit biogenesis"/>
    <property type="evidence" value="ECO:0007669"/>
    <property type="project" value="TreeGrafter"/>
</dbReference>
<protein>
    <submittedName>
        <fullName evidence="8">Ribosomal protein S4</fullName>
    </submittedName>
</protein>
<dbReference type="EMBL" id="MT246538">
    <property type="protein sequence ID" value="QRR29757.1"/>
    <property type="molecule type" value="Genomic_DNA"/>
</dbReference>
<keyword evidence="5" id="KW-0687">Ribonucleoprotein</keyword>
<gene>
    <name evidence="8" type="primary">rps4</name>
</gene>
<dbReference type="CDD" id="cd00165">
    <property type="entry name" value="S4"/>
    <property type="match status" value="1"/>
</dbReference>
<accession>A0A893DDD4</accession>
<evidence type="ECO:0000256" key="3">
    <source>
        <dbReference type="ARBA" id="ARBA00022884"/>
    </source>
</evidence>
<keyword evidence="3 6" id="KW-0694">RNA-binding</keyword>
<dbReference type="Gene3D" id="3.10.290.10">
    <property type="entry name" value="RNA-binding S4 domain"/>
    <property type="match status" value="1"/>
</dbReference>
<dbReference type="InterPro" id="IPR022801">
    <property type="entry name" value="Ribosomal_uS4"/>
</dbReference>
<name>A0A893DDD4_9EUKA</name>
<dbReference type="RefSeq" id="YP_010165744.1">
    <property type="nucleotide sequence ID" value="NC_057511.1"/>
</dbReference>
<dbReference type="PROSITE" id="PS00632">
    <property type="entry name" value="RIBOSOMAL_S4"/>
    <property type="match status" value="1"/>
</dbReference>
<evidence type="ECO:0000256" key="1">
    <source>
        <dbReference type="ARBA" id="ARBA00007465"/>
    </source>
</evidence>
<feature type="domain" description="RNA-binding S4" evidence="7">
    <location>
        <begin position="101"/>
        <end position="159"/>
    </location>
</feature>
<reference evidence="8" key="1">
    <citation type="journal article" date="2021" name="J. Eukaryot. Microbiol.">
        <title>Description of Imasa heleensis, gen. nov., sp. nov. (Imasidae, fam. nov.), a Deep-Branching Marine Malawimonad and Possible Key Taxon in Understanding Early Eukaryotic Evolution.</title>
        <authorList>
            <person name="Heiss A.A."/>
            <person name="Warring S.D."/>
            <person name="Lukacs K."/>
            <person name="Favate J."/>
            <person name="Yang A."/>
            <person name="Gyaltshen Y."/>
            <person name="Filardi C."/>
            <person name="Simpson A.G.B."/>
            <person name="Kim E."/>
        </authorList>
    </citation>
    <scope>NUCLEOTIDE SEQUENCE</scope>
</reference>
<geneLocation type="mitochondrion" evidence="8"/>
<dbReference type="SUPFAM" id="SSF55174">
    <property type="entry name" value="Alpha-L RNA-binding motif"/>
    <property type="match status" value="1"/>
</dbReference>
<dbReference type="GO" id="GO:0003735">
    <property type="term" value="F:structural constituent of ribosome"/>
    <property type="evidence" value="ECO:0007669"/>
    <property type="project" value="TreeGrafter"/>
</dbReference>
<evidence type="ECO:0000256" key="4">
    <source>
        <dbReference type="ARBA" id="ARBA00022980"/>
    </source>
</evidence>
<keyword evidence="2 6" id="KW-0699">rRNA-binding</keyword>
<comment type="similarity">
    <text evidence="1">Belongs to the universal ribosomal protein uS4 family.</text>
</comment>
<keyword evidence="4 8" id="KW-0689">Ribosomal protein</keyword>
<dbReference type="PANTHER" id="PTHR11831:SF5">
    <property type="entry name" value="40S RIBOSOMAL PROTEIN S9"/>
    <property type="match status" value="1"/>
</dbReference>
<dbReference type="GO" id="GO:0019843">
    <property type="term" value="F:rRNA binding"/>
    <property type="evidence" value="ECO:0007669"/>
    <property type="project" value="UniProtKB-KW"/>
</dbReference>
<keyword evidence="8" id="KW-0496">Mitochondrion</keyword>
<evidence type="ECO:0000256" key="2">
    <source>
        <dbReference type="ARBA" id="ARBA00022730"/>
    </source>
</evidence>